<proteinExistence type="predicted"/>
<name>A0A2A2LBZ3_9BILA</name>
<gene>
    <name evidence="2" type="ORF">WR25_02313</name>
</gene>
<sequence>MFKVVKKAGKLGKKVESYVAKLKQPKQQTAAPTYFIIEEKNARIKCVDPLCSVRIHENDVRALLDEMEMGLDDYISVEHRRYLLYKHDYHSVIFGLGTESVQMCPLCKSIYTLDEGCVYVRCANSDCQQWWCWTCEQSIGDFHTHFLNKHASAGCKLGWKDYDRFLYFIRLLFEINLIGIYTGIFVVFAFSFIYLPNLLFVATIYSLIYRIYKDAHRNTDFLTSVEWIYTILKMTIFGLVGVFVGISVALSTGFFVGIPIVILYMGIVCIKTNPASWLASSEELLEKFLKYVKWTGRLFGMGPYGRMIDTARKEKKRRKEVTEQRKFVEASERAVRVYKDDFRKERFGDQVFIVNEQNPDQKSATTPTGVTASNDTGVILSEGTLLPKESEYNANTLLAEDTDNMPATVENK</sequence>
<keyword evidence="1" id="KW-1133">Transmembrane helix</keyword>
<dbReference type="AlphaFoldDB" id="A0A2A2LBZ3"/>
<evidence type="ECO:0000313" key="2">
    <source>
        <dbReference type="EMBL" id="PAV83811.1"/>
    </source>
</evidence>
<feature type="transmembrane region" description="Helical" evidence="1">
    <location>
        <begin position="194"/>
        <end position="212"/>
    </location>
</feature>
<dbReference type="OrthoDB" id="10009520at2759"/>
<dbReference type="SUPFAM" id="SSF57850">
    <property type="entry name" value="RING/U-box"/>
    <property type="match status" value="1"/>
</dbReference>
<dbReference type="STRING" id="2018661.A0A2A2LBZ3"/>
<keyword evidence="3" id="KW-1185">Reference proteome</keyword>
<feature type="transmembrane region" description="Helical" evidence="1">
    <location>
        <begin position="252"/>
        <end position="270"/>
    </location>
</feature>
<dbReference type="Proteomes" id="UP000218231">
    <property type="component" value="Unassembled WGS sequence"/>
</dbReference>
<organism evidence="2 3">
    <name type="scientific">Diploscapter pachys</name>
    <dbReference type="NCBI Taxonomy" id="2018661"/>
    <lineage>
        <taxon>Eukaryota</taxon>
        <taxon>Metazoa</taxon>
        <taxon>Ecdysozoa</taxon>
        <taxon>Nematoda</taxon>
        <taxon>Chromadorea</taxon>
        <taxon>Rhabditida</taxon>
        <taxon>Rhabditina</taxon>
        <taxon>Rhabditomorpha</taxon>
        <taxon>Rhabditoidea</taxon>
        <taxon>Rhabditidae</taxon>
        <taxon>Diploscapter</taxon>
    </lineage>
</organism>
<feature type="transmembrane region" description="Helical" evidence="1">
    <location>
        <begin position="165"/>
        <end position="188"/>
    </location>
</feature>
<evidence type="ECO:0000256" key="1">
    <source>
        <dbReference type="SAM" id="Phobius"/>
    </source>
</evidence>
<dbReference type="Gene3D" id="1.20.120.1750">
    <property type="match status" value="1"/>
</dbReference>
<evidence type="ECO:0008006" key="4">
    <source>
        <dbReference type="Google" id="ProtNLM"/>
    </source>
</evidence>
<comment type="caution">
    <text evidence="2">The sequence shown here is derived from an EMBL/GenBank/DDBJ whole genome shotgun (WGS) entry which is preliminary data.</text>
</comment>
<feature type="transmembrane region" description="Helical" evidence="1">
    <location>
        <begin position="224"/>
        <end position="246"/>
    </location>
</feature>
<evidence type="ECO:0000313" key="3">
    <source>
        <dbReference type="Proteomes" id="UP000218231"/>
    </source>
</evidence>
<keyword evidence="1" id="KW-0812">Transmembrane</keyword>
<keyword evidence="1" id="KW-0472">Membrane</keyword>
<reference evidence="2 3" key="1">
    <citation type="journal article" date="2017" name="Curr. Biol.">
        <title>Genome architecture and evolution of a unichromosomal asexual nematode.</title>
        <authorList>
            <person name="Fradin H."/>
            <person name="Zegar C."/>
            <person name="Gutwein M."/>
            <person name="Lucas J."/>
            <person name="Kovtun M."/>
            <person name="Corcoran D."/>
            <person name="Baugh L.R."/>
            <person name="Kiontke K."/>
            <person name="Gunsalus K."/>
            <person name="Fitch D.H."/>
            <person name="Piano F."/>
        </authorList>
    </citation>
    <scope>NUCLEOTIDE SEQUENCE [LARGE SCALE GENOMIC DNA]</scope>
    <source>
        <strain evidence="2">PF1309</strain>
    </source>
</reference>
<dbReference type="EMBL" id="LIAE01006918">
    <property type="protein sequence ID" value="PAV83811.1"/>
    <property type="molecule type" value="Genomic_DNA"/>
</dbReference>
<protein>
    <recommendedName>
        <fullName evidence="4">IBR domain-containing protein</fullName>
    </recommendedName>
</protein>
<dbReference type="CDD" id="cd20336">
    <property type="entry name" value="Rcat_RBR"/>
    <property type="match status" value="1"/>
</dbReference>
<accession>A0A2A2LBZ3</accession>